<dbReference type="GeneID" id="25973964"/>
<protein>
    <recommendedName>
        <fullName evidence="7">Small ribosomal subunit protein uS7m</fullName>
    </recommendedName>
</protein>
<evidence type="ECO:0000256" key="8">
    <source>
        <dbReference type="SAM" id="MobiDB-lite"/>
    </source>
</evidence>
<evidence type="ECO:0000313" key="10">
    <source>
        <dbReference type="EMBL" id="EFX04192.1"/>
    </source>
</evidence>
<dbReference type="InterPro" id="IPR036823">
    <property type="entry name" value="Ribosomal_uS7_dom_sf"/>
</dbReference>
<evidence type="ECO:0000256" key="3">
    <source>
        <dbReference type="ARBA" id="ARBA00022980"/>
    </source>
</evidence>
<evidence type="ECO:0000313" key="11">
    <source>
        <dbReference type="Proteomes" id="UP000007796"/>
    </source>
</evidence>
<dbReference type="STRING" id="655863.F0XBX7"/>
<gene>
    <name evidence="10" type="ORF">CMQ_1120</name>
</gene>
<dbReference type="eggNOG" id="KOG3291">
    <property type="taxonomic scope" value="Eukaryota"/>
</dbReference>
<dbReference type="GO" id="GO:0005739">
    <property type="term" value="C:mitochondrion"/>
    <property type="evidence" value="ECO:0007669"/>
    <property type="project" value="UniProtKB-SubCell"/>
</dbReference>
<comment type="similarity">
    <text evidence="2">Belongs to the universal ribosomal protein uS7 family.</text>
</comment>
<dbReference type="CDD" id="cd14868">
    <property type="entry name" value="uS7_Mitochondria_Fungi"/>
    <property type="match status" value="1"/>
</dbReference>
<dbReference type="GO" id="GO:0006412">
    <property type="term" value="P:translation"/>
    <property type="evidence" value="ECO:0007669"/>
    <property type="project" value="InterPro"/>
</dbReference>
<dbReference type="Pfam" id="PF00177">
    <property type="entry name" value="Ribosomal_S7"/>
    <property type="match status" value="1"/>
</dbReference>
<evidence type="ECO:0000256" key="4">
    <source>
        <dbReference type="ARBA" id="ARBA00023128"/>
    </source>
</evidence>
<feature type="region of interest" description="Disordered" evidence="8">
    <location>
        <begin position="91"/>
        <end position="116"/>
    </location>
</feature>
<evidence type="ECO:0000256" key="6">
    <source>
        <dbReference type="ARBA" id="ARBA00037226"/>
    </source>
</evidence>
<dbReference type="InterPro" id="IPR000235">
    <property type="entry name" value="Ribosomal_uS7"/>
</dbReference>
<keyword evidence="5" id="KW-0687">Ribonucleoprotein</keyword>
<keyword evidence="4" id="KW-0496">Mitochondrion</keyword>
<dbReference type="InterPro" id="IPR047988">
    <property type="entry name" value="Ribosomal_uS7m_fungi"/>
</dbReference>
<dbReference type="AlphaFoldDB" id="F0XBX7"/>
<dbReference type="InParanoid" id="F0XBX7"/>
<dbReference type="RefSeq" id="XP_014173674.1">
    <property type="nucleotide sequence ID" value="XM_014318199.1"/>
</dbReference>
<keyword evidence="11" id="KW-1185">Reference proteome</keyword>
<evidence type="ECO:0000259" key="9">
    <source>
        <dbReference type="Pfam" id="PF00177"/>
    </source>
</evidence>
<dbReference type="PANTHER" id="PTHR11205">
    <property type="entry name" value="RIBOSOMAL PROTEIN S7"/>
    <property type="match status" value="1"/>
</dbReference>
<dbReference type="GO" id="GO:0005840">
    <property type="term" value="C:ribosome"/>
    <property type="evidence" value="ECO:0007669"/>
    <property type="project" value="UniProtKB-KW"/>
</dbReference>
<dbReference type="Gene3D" id="1.10.455.10">
    <property type="entry name" value="Ribosomal protein S7 domain"/>
    <property type="match status" value="1"/>
</dbReference>
<dbReference type="SUPFAM" id="SSF47973">
    <property type="entry name" value="Ribosomal protein S7"/>
    <property type="match status" value="1"/>
</dbReference>
<organism evidence="11">
    <name type="scientific">Grosmannia clavigera (strain kw1407 / UAMH 11150)</name>
    <name type="common">Blue stain fungus</name>
    <name type="synonym">Graphiocladiella clavigera</name>
    <dbReference type="NCBI Taxonomy" id="655863"/>
    <lineage>
        <taxon>Eukaryota</taxon>
        <taxon>Fungi</taxon>
        <taxon>Dikarya</taxon>
        <taxon>Ascomycota</taxon>
        <taxon>Pezizomycotina</taxon>
        <taxon>Sordariomycetes</taxon>
        <taxon>Sordariomycetidae</taxon>
        <taxon>Ophiostomatales</taxon>
        <taxon>Ophiostomataceae</taxon>
        <taxon>Leptographium</taxon>
    </lineage>
</organism>
<comment type="subcellular location">
    <subcellularLocation>
        <location evidence="1">Mitochondrion</location>
    </subcellularLocation>
</comment>
<dbReference type="HOGENOM" id="CLU_049057_0_1_1"/>
<name>F0XBX7_GROCL</name>
<reference evidence="10 11" key="1">
    <citation type="journal article" date="2011" name="Proc. Natl. Acad. Sci. U.S.A.">
        <title>Genome and transcriptome analyses of the mountain pine beetle-fungal symbiont Grosmannia clavigera, a lodgepole pine pathogen.</title>
        <authorList>
            <person name="DiGuistini S."/>
            <person name="Wang Y."/>
            <person name="Liao N.Y."/>
            <person name="Taylor G."/>
            <person name="Tanguay P."/>
            <person name="Feau N."/>
            <person name="Henrissat B."/>
            <person name="Chan S.K."/>
            <person name="Hesse-Orce U."/>
            <person name="Alamouti S.M."/>
            <person name="Tsui C.K.M."/>
            <person name="Docking R.T."/>
            <person name="Levasseur A."/>
            <person name="Haridas S."/>
            <person name="Robertson G."/>
            <person name="Birol I."/>
            <person name="Holt R.A."/>
            <person name="Marra M.A."/>
            <person name="Hamelin R.C."/>
            <person name="Hirst M."/>
            <person name="Jones S.J.M."/>
            <person name="Bohlmann J."/>
            <person name="Breuil C."/>
        </authorList>
    </citation>
    <scope>NUCLEOTIDE SEQUENCE [LARGE SCALE GENOMIC DNA]</scope>
    <source>
        <strain evidence="11">kw1407 / UAMH 11150</strain>
    </source>
</reference>
<accession>F0XBX7</accession>
<dbReference type="InterPro" id="IPR023798">
    <property type="entry name" value="Ribosomal_uS7_dom"/>
</dbReference>
<feature type="compositionally biased region" description="Polar residues" evidence="8">
    <location>
        <begin position="91"/>
        <end position="108"/>
    </location>
</feature>
<dbReference type="Proteomes" id="UP000007796">
    <property type="component" value="Unassembled WGS sequence"/>
</dbReference>
<proteinExistence type="inferred from homology"/>
<comment type="function">
    <text evidence="6">Component of the mitochondrial ribosome (mitoribosome), a dedicated translation machinery responsible for the synthesis of mitochondrial genome-encoded proteins, including at least some of the essential transmembrane subunits of the mitochondrial respiratory chain. The mitoribosomes are attached to the mitochondrial inner membrane and translation products are cotranslationally integrated into the membrane.</text>
</comment>
<dbReference type="OrthoDB" id="9972728at2759"/>
<evidence type="ECO:0000256" key="5">
    <source>
        <dbReference type="ARBA" id="ARBA00023274"/>
    </source>
</evidence>
<evidence type="ECO:0000256" key="1">
    <source>
        <dbReference type="ARBA" id="ARBA00004173"/>
    </source>
</evidence>
<dbReference type="FunFam" id="1.10.455.10:FF:000006">
    <property type="entry name" value="37S ribosomal protein S7, mitochondrial"/>
    <property type="match status" value="1"/>
</dbReference>
<dbReference type="GO" id="GO:1990904">
    <property type="term" value="C:ribonucleoprotein complex"/>
    <property type="evidence" value="ECO:0007669"/>
    <property type="project" value="UniProtKB-KW"/>
</dbReference>
<feature type="domain" description="Small ribosomal subunit protein uS7" evidence="9">
    <location>
        <begin position="182"/>
        <end position="339"/>
    </location>
</feature>
<evidence type="ECO:0000256" key="2">
    <source>
        <dbReference type="ARBA" id="ARBA00007151"/>
    </source>
</evidence>
<sequence>MRPQRLAALCRSTSRLAIRPQRLTAWSMPATLAAATAAAAASQPRLLGRVPRTALLSRGFSSSFAVRTEAEKGTAGAGADVDGETAVLQSFSGEAQPEPSRQTWQVGGQSVEPGTPENEEALRQLELLSKGVAPFDADLDGHKFGLTTAETRPTAMGSGEADSDIITGQQLPLGGELQDRYDPVISQLTRLLMRDGKLAKAQRDMAMILNFLRTSAAPKLSPAHPLLPGHPPAAQLPLDPVRYLTLAIDSVAPLVKIRSYSGMAGGGASLPVPVPLAARQRRRTAFMWLLDIVNKKPSRGSGRGMLAQRVGEEVIAIAEGRSGLWEKRQLMHKQGTSARVNVSKVKL</sequence>
<dbReference type="EMBL" id="GL629765">
    <property type="protein sequence ID" value="EFX04192.1"/>
    <property type="molecule type" value="Genomic_DNA"/>
</dbReference>
<keyword evidence="3 10" id="KW-0689">Ribosomal protein</keyword>
<evidence type="ECO:0000256" key="7">
    <source>
        <dbReference type="ARBA" id="ARBA00039306"/>
    </source>
</evidence>